<name>A0A2G9YVH0_9BACT</name>
<organism evidence="2 3">
    <name type="scientific">Candidatus Nealsonbacteria bacterium CG23_combo_of_CG06-09_8_20_14_all_38_19</name>
    <dbReference type="NCBI Taxonomy" id="1974721"/>
    <lineage>
        <taxon>Bacteria</taxon>
        <taxon>Candidatus Nealsoniibacteriota</taxon>
    </lineage>
</organism>
<dbReference type="NCBIfam" id="TIGR00318">
    <property type="entry name" value="cyaB"/>
    <property type="match status" value="1"/>
</dbReference>
<dbReference type="AlphaFoldDB" id="A0A2G9YVH0"/>
<evidence type="ECO:0000313" key="2">
    <source>
        <dbReference type="EMBL" id="PIP23238.1"/>
    </source>
</evidence>
<protein>
    <submittedName>
        <fullName evidence="2">Class IV adenylate cyclase</fullName>
    </submittedName>
</protein>
<dbReference type="PANTHER" id="PTHR21028">
    <property type="entry name" value="SI:CH211-156B7.4"/>
    <property type="match status" value="1"/>
</dbReference>
<dbReference type="Proteomes" id="UP000230273">
    <property type="component" value="Unassembled WGS sequence"/>
</dbReference>
<sequence>MPPATAPACNAVALRAGSCRRVFRRENIEIEIQVNVENIAPLTDFLKGNGVFKFENRQIDEYFVPAHRDFTKVRPLKEWLRLRDSGGEYSINYKNWYFDENGRSYHCDEYESKIESLDQLKKIFETLNFKSITIVDKLRKVWNYKDYEIAIDSVKNLGDFVEIEYKGSDEKVDPKEITKEMVDFLRQLGCGKIKRNYVGYPFQLLFPEEVKYEEQ</sequence>
<evidence type="ECO:0000259" key="1">
    <source>
        <dbReference type="PROSITE" id="PS51707"/>
    </source>
</evidence>
<dbReference type="Gene3D" id="2.40.320.10">
    <property type="entry name" value="Hypothetical Protein Pfu-838710-001"/>
    <property type="match status" value="1"/>
</dbReference>
<dbReference type="InterPro" id="IPR033469">
    <property type="entry name" value="CYTH-like_dom_sf"/>
</dbReference>
<dbReference type="InterPro" id="IPR008173">
    <property type="entry name" value="Adenylyl_cyclase_CyaB"/>
</dbReference>
<feature type="domain" description="CYTH" evidence="1">
    <location>
        <begin position="27"/>
        <end position="203"/>
    </location>
</feature>
<accession>A0A2G9YVH0</accession>
<dbReference type="InterPro" id="IPR023577">
    <property type="entry name" value="CYTH_domain"/>
</dbReference>
<dbReference type="Pfam" id="PF01928">
    <property type="entry name" value="CYTH"/>
    <property type="match status" value="1"/>
</dbReference>
<evidence type="ECO:0000313" key="3">
    <source>
        <dbReference type="Proteomes" id="UP000230273"/>
    </source>
</evidence>
<dbReference type="CDD" id="cd07890">
    <property type="entry name" value="CYTH-like_AC_IV-like"/>
    <property type="match status" value="1"/>
</dbReference>
<reference evidence="2 3" key="1">
    <citation type="submission" date="2017-09" db="EMBL/GenBank/DDBJ databases">
        <title>Depth-based differentiation of microbial function through sediment-hosted aquifers and enrichment of novel symbionts in the deep terrestrial subsurface.</title>
        <authorList>
            <person name="Probst A.J."/>
            <person name="Ladd B."/>
            <person name="Jarett J.K."/>
            <person name="Geller-Mcgrath D.E."/>
            <person name="Sieber C.M."/>
            <person name="Emerson J.B."/>
            <person name="Anantharaman K."/>
            <person name="Thomas B.C."/>
            <person name="Malmstrom R."/>
            <person name="Stieglmeier M."/>
            <person name="Klingl A."/>
            <person name="Woyke T."/>
            <person name="Ryan C.M."/>
            <person name="Banfield J.F."/>
        </authorList>
    </citation>
    <scope>NUCLEOTIDE SEQUENCE [LARGE SCALE GENOMIC DNA]</scope>
    <source>
        <strain evidence="2">CG23_combo_of_CG06-09_8_20_14_all_38_19</strain>
    </source>
</reference>
<dbReference type="PROSITE" id="PS51707">
    <property type="entry name" value="CYTH"/>
    <property type="match status" value="1"/>
</dbReference>
<dbReference type="PANTHER" id="PTHR21028:SF2">
    <property type="entry name" value="CYTH DOMAIN-CONTAINING PROTEIN"/>
    <property type="match status" value="1"/>
</dbReference>
<dbReference type="EMBL" id="PCRP01000070">
    <property type="protein sequence ID" value="PIP23238.1"/>
    <property type="molecule type" value="Genomic_DNA"/>
</dbReference>
<comment type="caution">
    <text evidence="2">The sequence shown here is derived from an EMBL/GenBank/DDBJ whole genome shotgun (WGS) entry which is preliminary data.</text>
</comment>
<proteinExistence type="predicted"/>
<dbReference type="SUPFAM" id="SSF55154">
    <property type="entry name" value="CYTH-like phosphatases"/>
    <property type="match status" value="1"/>
</dbReference>
<gene>
    <name evidence="2" type="primary">cyaB</name>
    <name evidence="2" type="ORF">COX36_04460</name>
</gene>